<dbReference type="RefSeq" id="WP_183166916.1">
    <property type="nucleotide sequence ID" value="NZ_JACHXI010000011.1"/>
</dbReference>
<feature type="signal peptide" evidence="1">
    <location>
        <begin position="1"/>
        <end position="18"/>
    </location>
</feature>
<sequence length="94" mass="10681">MKRLIFLLLAILPGLALADSTLPAIQIPYDTPSVKSEQYEYGMKLDIHRVISRQYGSNYMSSCDVVPAHMVYDDSQGQRHAITYKVVDMDNRCN</sequence>
<keyword evidence="3" id="KW-1185">Reference proteome</keyword>
<dbReference type="InterPro" id="IPR021245">
    <property type="entry name" value="DUF2790"/>
</dbReference>
<protein>
    <recommendedName>
        <fullName evidence="4">DUF2790 domain-containing protein</fullName>
    </recommendedName>
</protein>
<dbReference type="Pfam" id="PF10976">
    <property type="entry name" value="DUF2790"/>
    <property type="match status" value="1"/>
</dbReference>
<dbReference type="EMBL" id="JACHXI010000011">
    <property type="protein sequence ID" value="MBB3104010.1"/>
    <property type="molecule type" value="Genomic_DNA"/>
</dbReference>
<reference evidence="2 3" key="1">
    <citation type="submission" date="2020-08" db="EMBL/GenBank/DDBJ databases">
        <title>Genomic Encyclopedia of Type Strains, Phase III (KMG-III): the genomes of soil and plant-associated and newly described type strains.</title>
        <authorList>
            <person name="Whitman W."/>
        </authorList>
    </citation>
    <scope>NUCLEOTIDE SEQUENCE [LARGE SCALE GENOMIC DNA]</scope>
    <source>
        <strain evidence="2 3">CECT 4462</strain>
    </source>
</reference>
<proteinExistence type="predicted"/>
<comment type="caution">
    <text evidence="2">The sequence shown here is derived from an EMBL/GenBank/DDBJ whole genome shotgun (WGS) entry which is preliminary data.</text>
</comment>
<dbReference type="Gene3D" id="2.30.140.50">
    <property type="entry name" value="Protein of unknown function DUF2790"/>
    <property type="match status" value="1"/>
</dbReference>
<keyword evidence="1" id="KW-0732">Signal</keyword>
<evidence type="ECO:0000256" key="1">
    <source>
        <dbReference type="SAM" id="SignalP"/>
    </source>
</evidence>
<evidence type="ECO:0000313" key="3">
    <source>
        <dbReference type="Proteomes" id="UP000549250"/>
    </source>
</evidence>
<accession>A0A839T5F6</accession>
<evidence type="ECO:0008006" key="4">
    <source>
        <dbReference type="Google" id="ProtNLM"/>
    </source>
</evidence>
<dbReference type="AlphaFoldDB" id="A0A839T5F6"/>
<name>A0A839T5F6_AZOMA</name>
<organism evidence="2 3">
    <name type="scientific">Azomonas macrocytogenes</name>
    <name type="common">Azotobacter macrocytogenes</name>
    <dbReference type="NCBI Taxonomy" id="69962"/>
    <lineage>
        <taxon>Bacteria</taxon>
        <taxon>Pseudomonadati</taxon>
        <taxon>Pseudomonadota</taxon>
        <taxon>Gammaproteobacteria</taxon>
        <taxon>Pseudomonadales</taxon>
        <taxon>Pseudomonadaceae</taxon>
        <taxon>Azomonas</taxon>
    </lineage>
</organism>
<evidence type="ECO:0000313" key="2">
    <source>
        <dbReference type="EMBL" id="MBB3104010.1"/>
    </source>
</evidence>
<gene>
    <name evidence="2" type="ORF">FHR87_002420</name>
</gene>
<dbReference type="Proteomes" id="UP000549250">
    <property type="component" value="Unassembled WGS sequence"/>
</dbReference>
<feature type="chain" id="PRO_5033021048" description="DUF2790 domain-containing protein" evidence="1">
    <location>
        <begin position="19"/>
        <end position="94"/>
    </location>
</feature>